<evidence type="ECO:0000256" key="1">
    <source>
        <dbReference type="ARBA" id="ARBA00022723"/>
    </source>
</evidence>
<keyword evidence="5" id="KW-0804">Transcription</keyword>
<keyword evidence="10" id="KW-1185">Reference proteome</keyword>
<evidence type="ECO:0000313" key="10">
    <source>
        <dbReference type="Proteomes" id="UP001497516"/>
    </source>
</evidence>
<keyword evidence="2 6" id="KW-0863">Zinc-finger</keyword>
<gene>
    <name evidence="9" type="ORF">LTRI10_LOCUS23792</name>
</gene>
<keyword evidence="3" id="KW-0862">Zinc</keyword>
<name>A0AAV2E978_9ROSI</name>
<protein>
    <recommendedName>
        <fullName evidence="8">BED-type domain-containing protein</fullName>
    </recommendedName>
</protein>
<dbReference type="EMBL" id="OZ034817">
    <property type="protein sequence ID" value="CAL1382471.1"/>
    <property type="molecule type" value="Genomic_DNA"/>
</dbReference>
<reference evidence="9 10" key="1">
    <citation type="submission" date="2024-04" db="EMBL/GenBank/DDBJ databases">
        <authorList>
            <person name="Fracassetti M."/>
        </authorList>
    </citation>
    <scope>NUCLEOTIDE SEQUENCE [LARGE SCALE GENOMIC DNA]</scope>
</reference>
<evidence type="ECO:0000259" key="8">
    <source>
        <dbReference type="PROSITE" id="PS50808"/>
    </source>
</evidence>
<evidence type="ECO:0000256" key="7">
    <source>
        <dbReference type="SAM" id="MobiDB-lite"/>
    </source>
</evidence>
<dbReference type="InterPro" id="IPR036236">
    <property type="entry name" value="Znf_C2H2_sf"/>
</dbReference>
<evidence type="ECO:0000256" key="2">
    <source>
        <dbReference type="ARBA" id="ARBA00022771"/>
    </source>
</evidence>
<dbReference type="SUPFAM" id="SSF53098">
    <property type="entry name" value="Ribonuclease H-like"/>
    <property type="match status" value="1"/>
</dbReference>
<dbReference type="Pfam" id="PF02892">
    <property type="entry name" value="zf-BED"/>
    <property type="match status" value="1"/>
</dbReference>
<dbReference type="PANTHER" id="PTHR46481">
    <property type="entry name" value="ZINC FINGER BED DOMAIN-CONTAINING PROTEIN 4"/>
    <property type="match status" value="1"/>
</dbReference>
<evidence type="ECO:0000256" key="6">
    <source>
        <dbReference type="PROSITE-ProRule" id="PRU00027"/>
    </source>
</evidence>
<proteinExistence type="predicted"/>
<dbReference type="InterPro" id="IPR003656">
    <property type="entry name" value="Znf_BED"/>
</dbReference>
<dbReference type="PANTHER" id="PTHR46481:SF11">
    <property type="entry name" value="ZINC FINGER BED DOMAIN-CONTAINING PROTEIN RICESLEEPER 2-LIKE"/>
    <property type="match status" value="1"/>
</dbReference>
<evidence type="ECO:0000256" key="4">
    <source>
        <dbReference type="ARBA" id="ARBA00023015"/>
    </source>
</evidence>
<keyword evidence="4" id="KW-0805">Transcription regulation</keyword>
<dbReference type="InterPro" id="IPR012337">
    <property type="entry name" value="RNaseH-like_sf"/>
</dbReference>
<evidence type="ECO:0000256" key="3">
    <source>
        <dbReference type="ARBA" id="ARBA00022833"/>
    </source>
</evidence>
<feature type="domain" description="BED-type" evidence="8">
    <location>
        <begin position="67"/>
        <end position="121"/>
    </location>
</feature>
<dbReference type="GO" id="GO:0003677">
    <property type="term" value="F:DNA binding"/>
    <property type="evidence" value="ECO:0007669"/>
    <property type="project" value="InterPro"/>
</dbReference>
<dbReference type="GO" id="GO:0008270">
    <property type="term" value="F:zinc ion binding"/>
    <property type="evidence" value="ECO:0007669"/>
    <property type="project" value="UniProtKB-KW"/>
</dbReference>
<accession>A0AAV2E978</accession>
<keyword evidence="1" id="KW-0479">Metal-binding</keyword>
<sequence length="263" mass="30283">MDKEGPQTVQDMEGPQIESDVLNVEATASQPQPDPPQGPQRDVVHVVAEAPPATDEKEKRKGPTSGMVFSQWWKHYNKLTVDGKPKAECKYCKKKLVGEPSQGTTHLKNHYHRCPKVKRSGDIKQQLLQGNLNKDKFQLTPFNFSQENSRKELAKAIIRHEYPLSIVEHEGFRSYSMSLNPCFKMVCRNTIKKDCLGIYDVEKQAAMEFLRKYEGRVAITTDMWTSSQKKGFMAVTAHYIDNNWTLQSRIIRYFLYPFTCYSL</sequence>
<organism evidence="9 10">
    <name type="scientific">Linum trigynum</name>
    <dbReference type="NCBI Taxonomy" id="586398"/>
    <lineage>
        <taxon>Eukaryota</taxon>
        <taxon>Viridiplantae</taxon>
        <taxon>Streptophyta</taxon>
        <taxon>Embryophyta</taxon>
        <taxon>Tracheophyta</taxon>
        <taxon>Spermatophyta</taxon>
        <taxon>Magnoliopsida</taxon>
        <taxon>eudicotyledons</taxon>
        <taxon>Gunneridae</taxon>
        <taxon>Pentapetalae</taxon>
        <taxon>rosids</taxon>
        <taxon>fabids</taxon>
        <taxon>Malpighiales</taxon>
        <taxon>Linaceae</taxon>
        <taxon>Linum</taxon>
    </lineage>
</organism>
<dbReference type="InterPro" id="IPR052035">
    <property type="entry name" value="ZnF_BED_domain_contain"/>
</dbReference>
<dbReference type="PROSITE" id="PS50808">
    <property type="entry name" value="ZF_BED"/>
    <property type="match status" value="1"/>
</dbReference>
<dbReference type="SUPFAM" id="SSF57667">
    <property type="entry name" value="beta-beta-alpha zinc fingers"/>
    <property type="match status" value="1"/>
</dbReference>
<evidence type="ECO:0000256" key="5">
    <source>
        <dbReference type="ARBA" id="ARBA00023163"/>
    </source>
</evidence>
<dbReference type="AlphaFoldDB" id="A0AAV2E978"/>
<evidence type="ECO:0000313" key="9">
    <source>
        <dbReference type="EMBL" id="CAL1382471.1"/>
    </source>
</evidence>
<dbReference type="SMART" id="SM00614">
    <property type="entry name" value="ZnF_BED"/>
    <property type="match status" value="1"/>
</dbReference>
<dbReference type="Proteomes" id="UP001497516">
    <property type="component" value="Chromosome 4"/>
</dbReference>
<feature type="region of interest" description="Disordered" evidence="7">
    <location>
        <begin position="1"/>
        <end position="64"/>
    </location>
</feature>